<gene>
    <name evidence="8" type="ORF">AUK40_00445</name>
</gene>
<organism evidence="8 9">
    <name type="scientific">Candidatus Wirthbacteria bacterium CG2_30_54_11</name>
    <dbReference type="NCBI Taxonomy" id="1817892"/>
    <lineage>
        <taxon>Bacteria</taxon>
        <taxon>Candidatus Wirthbacteria</taxon>
    </lineage>
</organism>
<accession>A0A1J5J2W4</accession>
<name>A0A1J5J2W4_9BACT</name>
<dbReference type="Pfam" id="PF04932">
    <property type="entry name" value="Wzy_C"/>
    <property type="match status" value="1"/>
</dbReference>
<feature type="transmembrane region" description="Helical" evidence="6">
    <location>
        <begin position="226"/>
        <end position="245"/>
    </location>
</feature>
<sequence length="636" mass="69959">MSRIRSILFFLPLLALGIYPLLGWTSRQSEWVLALWGLVLLSALMGGLLSREGYRWFSGLGKKVFAVPLLLAGLLLASFLSPYVWGSVAEWSLLSVYVLGFFTVWFVVERRRLVFHLAGLLVASGVLTSLYGLFQLLNERSFDSWIVAQFGWHNTFGGYLVLLLPLGISGLLYARTREQILIWGAASWLMATALILTYSRGAWAAVVAALGLVLVLRLRSPGQKSALLKLTVLAACALLSVKVLTQSPGWQILPSSVSQRAGSTSELGTSSTQGRFSLWQGAVDIFMTHPFTGAGLGNFGRAYPQYQKDVRYFAYDPHDLYLQFAAEAGLPGLLIVCGFLVAVGLRGAGLLRSAWREGKSPVPAGETYMMVGIGAGIAAGLMHNAIDLDFDTPAAAWTLVMLIALLFVRREPVKAPKGRKIAKGKWPIVWAGVLGLTLLVSGSVIGLSTWVDRRIDVSGDAWAAGDQVRAERVMDDVAWAGRFNTGYFQNLTWLYQAEGNISRALEAAKVAIEIDPSASRVYYNRGYLEASQQNFASAQRDYEKAVALDGYNRPRYYYDLAIIYIEQGEAVSAIDLLHTFISRYTFEVMNSDMPSRDVVQDDVVRSYRLLSNLLQESGDEQRAQEISQAADRIGAI</sequence>
<feature type="transmembrane region" description="Helical" evidence="6">
    <location>
        <begin position="64"/>
        <end position="85"/>
    </location>
</feature>
<protein>
    <recommendedName>
        <fullName evidence="7">O-antigen ligase-related domain-containing protein</fullName>
    </recommendedName>
</protein>
<dbReference type="AlphaFoldDB" id="A0A1J5J2W4"/>
<evidence type="ECO:0000313" key="9">
    <source>
        <dbReference type="Proteomes" id="UP000183245"/>
    </source>
</evidence>
<dbReference type="Proteomes" id="UP000183245">
    <property type="component" value="Unassembled WGS sequence"/>
</dbReference>
<feature type="transmembrane region" description="Helical" evidence="6">
    <location>
        <begin position="320"/>
        <end position="345"/>
    </location>
</feature>
<evidence type="ECO:0000256" key="4">
    <source>
        <dbReference type="ARBA" id="ARBA00023136"/>
    </source>
</evidence>
<dbReference type="InterPro" id="IPR011990">
    <property type="entry name" value="TPR-like_helical_dom_sf"/>
</dbReference>
<feature type="domain" description="O-antigen ligase-related" evidence="7">
    <location>
        <begin position="185"/>
        <end position="336"/>
    </location>
</feature>
<evidence type="ECO:0000256" key="6">
    <source>
        <dbReference type="SAM" id="Phobius"/>
    </source>
</evidence>
<feature type="transmembrane region" description="Helical" evidence="6">
    <location>
        <begin position="180"/>
        <end position="196"/>
    </location>
</feature>
<feature type="transmembrane region" description="Helical" evidence="6">
    <location>
        <begin position="115"/>
        <end position="136"/>
    </location>
</feature>
<keyword evidence="3 6" id="KW-1133">Transmembrane helix</keyword>
<dbReference type="PANTHER" id="PTHR37422:SF23">
    <property type="entry name" value="TEICHURONIC ACID BIOSYNTHESIS PROTEIN TUAE"/>
    <property type="match status" value="1"/>
</dbReference>
<evidence type="ECO:0000259" key="7">
    <source>
        <dbReference type="Pfam" id="PF04932"/>
    </source>
</evidence>
<feature type="transmembrane region" description="Helical" evidence="6">
    <location>
        <begin position="392"/>
        <end position="408"/>
    </location>
</feature>
<keyword evidence="5" id="KW-0802">TPR repeat</keyword>
<dbReference type="SMART" id="SM00028">
    <property type="entry name" value="TPR"/>
    <property type="match status" value="3"/>
</dbReference>
<dbReference type="SUPFAM" id="SSF48452">
    <property type="entry name" value="TPR-like"/>
    <property type="match status" value="1"/>
</dbReference>
<dbReference type="Pfam" id="PF13181">
    <property type="entry name" value="TPR_8"/>
    <property type="match status" value="1"/>
</dbReference>
<feature type="transmembrane region" description="Helical" evidence="6">
    <location>
        <begin position="202"/>
        <end position="219"/>
    </location>
</feature>
<keyword evidence="4 6" id="KW-0472">Membrane</keyword>
<evidence type="ECO:0000313" key="8">
    <source>
        <dbReference type="EMBL" id="OIP99775.1"/>
    </source>
</evidence>
<dbReference type="STRING" id="1817892.AUK40_00445"/>
<evidence type="ECO:0000256" key="5">
    <source>
        <dbReference type="PROSITE-ProRule" id="PRU00339"/>
    </source>
</evidence>
<proteinExistence type="predicted"/>
<reference evidence="8 9" key="1">
    <citation type="journal article" date="2016" name="Environ. Microbiol.">
        <title>Genomic resolution of a cold subsurface aquifer community provides metabolic insights for novel microbes adapted to high CO concentrations.</title>
        <authorList>
            <person name="Probst A.J."/>
            <person name="Castelle C.J."/>
            <person name="Singh A."/>
            <person name="Brown C.T."/>
            <person name="Anantharaman K."/>
            <person name="Sharon I."/>
            <person name="Hug L.A."/>
            <person name="Burstein D."/>
            <person name="Emerson J.B."/>
            <person name="Thomas B.C."/>
            <person name="Banfield J.F."/>
        </authorList>
    </citation>
    <scope>NUCLEOTIDE SEQUENCE [LARGE SCALE GENOMIC DNA]</scope>
    <source>
        <strain evidence="8">CG2_30_54_11</strain>
    </source>
</reference>
<feature type="transmembrane region" description="Helical" evidence="6">
    <location>
        <begin position="366"/>
        <end position="386"/>
    </location>
</feature>
<feature type="transmembrane region" description="Helical" evidence="6">
    <location>
        <begin position="91"/>
        <end position="108"/>
    </location>
</feature>
<dbReference type="PROSITE" id="PS50005">
    <property type="entry name" value="TPR"/>
    <property type="match status" value="1"/>
</dbReference>
<feature type="repeat" description="TPR" evidence="5">
    <location>
        <begin position="519"/>
        <end position="552"/>
    </location>
</feature>
<dbReference type="InterPro" id="IPR019734">
    <property type="entry name" value="TPR_rpt"/>
</dbReference>
<evidence type="ECO:0000256" key="1">
    <source>
        <dbReference type="ARBA" id="ARBA00004141"/>
    </source>
</evidence>
<comment type="subcellular location">
    <subcellularLocation>
        <location evidence="1">Membrane</location>
        <topology evidence="1">Multi-pass membrane protein</topology>
    </subcellularLocation>
</comment>
<evidence type="ECO:0000256" key="2">
    <source>
        <dbReference type="ARBA" id="ARBA00022692"/>
    </source>
</evidence>
<dbReference type="InterPro" id="IPR007016">
    <property type="entry name" value="O-antigen_ligase-rel_domated"/>
</dbReference>
<keyword evidence="2 6" id="KW-0812">Transmembrane</keyword>
<feature type="transmembrane region" description="Helical" evidence="6">
    <location>
        <begin position="428"/>
        <end position="451"/>
    </location>
</feature>
<dbReference type="InterPro" id="IPR051533">
    <property type="entry name" value="WaaL-like"/>
</dbReference>
<dbReference type="GO" id="GO:0016020">
    <property type="term" value="C:membrane"/>
    <property type="evidence" value="ECO:0007669"/>
    <property type="project" value="UniProtKB-SubCell"/>
</dbReference>
<feature type="transmembrane region" description="Helical" evidence="6">
    <location>
        <begin position="33"/>
        <end position="52"/>
    </location>
</feature>
<dbReference type="PANTHER" id="PTHR37422">
    <property type="entry name" value="TEICHURONIC ACID BIOSYNTHESIS PROTEIN TUAE"/>
    <property type="match status" value="1"/>
</dbReference>
<feature type="transmembrane region" description="Helical" evidence="6">
    <location>
        <begin position="156"/>
        <end position="173"/>
    </location>
</feature>
<comment type="caution">
    <text evidence="8">The sequence shown here is derived from an EMBL/GenBank/DDBJ whole genome shotgun (WGS) entry which is preliminary data.</text>
</comment>
<evidence type="ECO:0000256" key="3">
    <source>
        <dbReference type="ARBA" id="ARBA00022989"/>
    </source>
</evidence>
<dbReference type="Gene3D" id="1.25.40.10">
    <property type="entry name" value="Tetratricopeptide repeat domain"/>
    <property type="match status" value="1"/>
</dbReference>
<dbReference type="EMBL" id="MNZT01000009">
    <property type="protein sequence ID" value="OIP99775.1"/>
    <property type="molecule type" value="Genomic_DNA"/>
</dbReference>